<name>A0A2P2N389_RHIMU</name>
<proteinExistence type="predicted"/>
<evidence type="ECO:0000313" key="1">
    <source>
        <dbReference type="EMBL" id="MBX36943.1"/>
    </source>
</evidence>
<dbReference type="AlphaFoldDB" id="A0A2P2N389"/>
<protein>
    <submittedName>
        <fullName evidence="1">Uncharacterized protein</fullName>
    </submittedName>
</protein>
<organism evidence="1">
    <name type="scientific">Rhizophora mucronata</name>
    <name type="common">Asiatic mangrove</name>
    <dbReference type="NCBI Taxonomy" id="61149"/>
    <lineage>
        <taxon>Eukaryota</taxon>
        <taxon>Viridiplantae</taxon>
        <taxon>Streptophyta</taxon>
        <taxon>Embryophyta</taxon>
        <taxon>Tracheophyta</taxon>
        <taxon>Spermatophyta</taxon>
        <taxon>Magnoliopsida</taxon>
        <taxon>eudicotyledons</taxon>
        <taxon>Gunneridae</taxon>
        <taxon>Pentapetalae</taxon>
        <taxon>rosids</taxon>
        <taxon>fabids</taxon>
        <taxon>Malpighiales</taxon>
        <taxon>Rhizophoraceae</taxon>
        <taxon>Rhizophora</taxon>
    </lineage>
</organism>
<sequence length="41" mass="4741">MLLFNIACAAIIRNKMGSIIEAYLQGIGKKMMHEQYKLLWV</sequence>
<dbReference type="EMBL" id="GGEC01056459">
    <property type="protein sequence ID" value="MBX36943.1"/>
    <property type="molecule type" value="Transcribed_RNA"/>
</dbReference>
<reference evidence="1" key="1">
    <citation type="submission" date="2018-02" db="EMBL/GenBank/DDBJ databases">
        <title>Rhizophora mucronata_Transcriptome.</title>
        <authorList>
            <person name="Meera S.P."/>
            <person name="Sreeshan A."/>
            <person name="Augustine A."/>
        </authorList>
    </citation>
    <scope>NUCLEOTIDE SEQUENCE</scope>
    <source>
        <tissue evidence="1">Leaf</tissue>
    </source>
</reference>
<accession>A0A2P2N389</accession>